<dbReference type="EMBL" id="BMAO01025398">
    <property type="protein sequence ID" value="GFR02278.1"/>
    <property type="molecule type" value="Genomic_DNA"/>
</dbReference>
<feature type="transmembrane region" description="Helical" evidence="2">
    <location>
        <begin position="138"/>
        <end position="159"/>
    </location>
</feature>
<feature type="transmembrane region" description="Helical" evidence="2">
    <location>
        <begin position="47"/>
        <end position="65"/>
    </location>
</feature>
<feature type="compositionally biased region" description="Low complexity" evidence="1">
    <location>
        <begin position="322"/>
        <end position="334"/>
    </location>
</feature>
<feature type="region of interest" description="Disordered" evidence="1">
    <location>
        <begin position="322"/>
        <end position="346"/>
    </location>
</feature>
<accession>A0A8X6GEE7</accession>
<dbReference type="InterPro" id="IPR056691">
    <property type="entry name" value="DUF7789"/>
</dbReference>
<evidence type="ECO:0000313" key="4">
    <source>
        <dbReference type="EMBL" id="GFR02278.1"/>
    </source>
</evidence>
<evidence type="ECO:0000256" key="2">
    <source>
        <dbReference type="SAM" id="Phobius"/>
    </source>
</evidence>
<keyword evidence="2" id="KW-0472">Membrane</keyword>
<feature type="transmembrane region" description="Helical" evidence="2">
    <location>
        <begin position="218"/>
        <end position="238"/>
    </location>
</feature>
<proteinExistence type="predicted"/>
<dbReference type="Pfam" id="PF25044">
    <property type="entry name" value="DUF7789"/>
    <property type="match status" value="2"/>
</dbReference>
<feature type="transmembrane region" description="Helical" evidence="2">
    <location>
        <begin position="245"/>
        <end position="265"/>
    </location>
</feature>
<feature type="transmembrane region" description="Helical" evidence="2">
    <location>
        <begin position="77"/>
        <end position="95"/>
    </location>
</feature>
<dbReference type="Proteomes" id="UP000887116">
    <property type="component" value="Unassembled WGS sequence"/>
</dbReference>
<feature type="domain" description="DUF7789" evidence="3">
    <location>
        <begin position="33"/>
        <end position="155"/>
    </location>
</feature>
<name>A0A8X6GEE7_TRICU</name>
<feature type="transmembrane region" description="Helical" evidence="2">
    <location>
        <begin position="107"/>
        <end position="126"/>
    </location>
</feature>
<keyword evidence="5" id="KW-1185">Reference proteome</keyword>
<evidence type="ECO:0000256" key="1">
    <source>
        <dbReference type="SAM" id="MobiDB-lite"/>
    </source>
</evidence>
<reference evidence="4" key="1">
    <citation type="submission" date="2020-07" db="EMBL/GenBank/DDBJ databases">
        <title>Multicomponent nature underlies the extraordinary mechanical properties of spider dragline silk.</title>
        <authorList>
            <person name="Kono N."/>
            <person name="Nakamura H."/>
            <person name="Mori M."/>
            <person name="Yoshida Y."/>
            <person name="Ohtoshi R."/>
            <person name="Malay A.D."/>
            <person name="Moran D.A.P."/>
            <person name="Tomita M."/>
            <person name="Numata K."/>
            <person name="Arakawa K."/>
        </authorList>
    </citation>
    <scope>NUCLEOTIDE SEQUENCE</scope>
</reference>
<comment type="caution">
    <text evidence="4">The sequence shown here is derived from an EMBL/GenBank/DDBJ whole genome shotgun (WGS) entry which is preliminary data.</text>
</comment>
<dbReference type="AlphaFoldDB" id="A0A8X6GEE7"/>
<feature type="transmembrane region" description="Helical" evidence="2">
    <location>
        <begin position="285"/>
        <end position="304"/>
    </location>
</feature>
<dbReference type="PANTHER" id="PTHR39299">
    <property type="entry name" value="TRANSMEMBRANE PROTEIN"/>
    <property type="match status" value="1"/>
</dbReference>
<evidence type="ECO:0000259" key="3">
    <source>
        <dbReference type="Pfam" id="PF25044"/>
    </source>
</evidence>
<dbReference type="PANTHER" id="PTHR39299:SF1">
    <property type="entry name" value="TRANSMEMBRANE PROTEIN"/>
    <property type="match status" value="1"/>
</dbReference>
<evidence type="ECO:0000313" key="5">
    <source>
        <dbReference type="Proteomes" id="UP000887116"/>
    </source>
</evidence>
<dbReference type="OrthoDB" id="2448307at2759"/>
<protein>
    <recommendedName>
        <fullName evidence="3">DUF7789 domain-containing protein</fullName>
    </recommendedName>
</protein>
<organism evidence="4 5">
    <name type="scientific">Trichonephila clavata</name>
    <name type="common">Joro spider</name>
    <name type="synonym">Nephila clavata</name>
    <dbReference type="NCBI Taxonomy" id="2740835"/>
    <lineage>
        <taxon>Eukaryota</taxon>
        <taxon>Metazoa</taxon>
        <taxon>Ecdysozoa</taxon>
        <taxon>Arthropoda</taxon>
        <taxon>Chelicerata</taxon>
        <taxon>Arachnida</taxon>
        <taxon>Araneae</taxon>
        <taxon>Araneomorphae</taxon>
        <taxon>Entelegynae</taxon>
        <taxon>Araneoidea</taxon>
        <taxon>Nephilidae</taxon>
        <taxon>Trichonephila</taxon>
    </lineage>
</organism>
<keyword evidence="2" id="KW-0812">Transmembrane</keyword>
<feature type="domain" description="DUF7789" evidence="3">
    <location>
        <begin position="170"/>
        <end position="300"/>
    </location>
</feature>
<sequence>MEPALTTDEPDSPISLSRFNLKPIPPRVQNTYFGKIRAFNTFTVLEWAYLVAALVALTASLGITIQRLTVEKPSESDFTFAILLLLTIVFCYHYVIHSIFTERWDELMVFVISNVIVLVYCIVNYINGVQPTTKLVRLIFICGFSPFLIIVGILQSFRYCRSNNLIVYTVGGISSLQDSCRIFYICSSLLKFDLQLQLSMLILVMGKGVLAMSLTQKIILASGVPVTFLFIIFGFLGLRYENKAFMIVFYVLGLFEPGYIIYKFYYTITYETDVDATYDATFVCGYFALVIWVLLIVATVYFVISHFGKGLKEKMFENKSQNQQSQNSGVVNESATAIETRVDENP</sequence>
<gene>
    <name evidence="4" type="primary">AVEN_273881_1</name>
    <name evidence="4" type="ORF">TNCT_407491</name>
</gene>
<keyword evidence="2" id="KW-1133">Transmembrane helix</keyword>